<dbReference type="OrthoDB" id="6183802at2"/>
<protein>
    <submittedName>
        <fullName evidence="1">Uncharacterized protein</fullName>
    </submittedName>
</protein>
<proteinExistence type="predicted"/>
<evidence type="ECO:0000313" key="1">
    <source>
        <dbReference type="EMBL" id="QEL10379.1"/>
    </source>
</evidence>
<reference evidence="1 2" key="1">
    <citation type="submission" date="2019-08" db="EMBL/GenBank/DDBJ databases">
        <title>Complete genome sequence of Kushneria sp. YCWA18, a halophilic phosphate-solubilizing bacterium isolated from Daqiao saltern in China.</title>
        <authorList>
            <person name="Du G.-X."/>
            <person name="Qu L.-Y."/>
        </authorList>
    </citation>
    <scope>NUCLEOTIDE SEQUENCE [LARGE SCALE GENOMIC DNA]</scope>
    <source>
        <strain evidence="1 2">YCWA18</strain>
    </source>
</reference>
<keyword evidence="2" id="KW-1185">Reference proteome</keyword>
<dbReference type="EMBL" id="CP043420">
    <property type="protein sequence ID" value="QEL10379.1"/>
    <property type="molecule type" value="Genomic_DNA"/>
</dbReference>
<sequence length="83" mass="9493">MGYQVSCHRCGNHQNAPLDVHDDWEEISCMECGEFLDTVGNWKDAHSPSYALQMLNMSRTLTLQMARESQPLNDQHITRRATA</sequence>
<dbReference type="AlphaFoldDB" id="A0A1S1NY77"/>
<dbReference type="KEGG" id="kuy:FY550_03975"/>
<dbReference type="Proteomes" id="UP000322553">
    <property type="component" value="Chromosome"/>
</dbReference>
<dbReference type="STRING" id="657387.BH688_00230"/>
<dbReference type="RefSeq" id="WP_070975797.1">
    <property type="nucleotide sequence ID" value="NZ_CP043420.1"/>
</dbReference>
<evidence type="ECO:0000313" key="2">
    <source>
        <dbReference type="Proteomes" id="UP000322553"/>
    </source>
</evidence>
<name>A0A1S1NY77_9GAMM</name>
<organism evidence="1 2">
    <name type="scientific">Kushneria phosphatilytica</name>
    <dbReference type="NCBI Taxonomy" id="657387"/>
    <lineage>
        <taxon>Bacteria</taxon>
        <taxon>Pseudomonadati</taxon>
        <taxon>Pseudomonadota</taxon>
        <taxon>Gammaproteobacteria</taxon>
        <taxon>Oceanospirillales</taxon>
        <taxon>Halomonadaceae</taxon>
        <taxon>Kushneria</taxon>
    </lineage>
</organism>
<gene>
    <name evidence="1" type="ORF">FY550_03975</name>
</gene>
<accession>A0A1S1NY77</accession>